<gene>
    <name evidence="1" type="ORF">BDQ94DRAFT_148996</name>
</gene>
<dbReference type="AlphaFoldDB" id="A0A3F3PU30"/>
<dbReference type="RefSeq" id="XP_026623435.1">
    <property type="nucleotide sequence ID" value="XM_026767291.1"/>
</dbReference>
<accession>A0A3F3PU30</accession>
<sequence>MREITMISLFAMQPVAHRESCCSCFPMRPAIQVPNCRECVTVIVHDFIHDWLWLVRL</sequence>
<evidence type="ECO:0000313" key="2">
    <source>
        <dbReference type="Proteomes" id="UP000253729"/>
    </source>
</evidence>
<keyword evidence="2" id="KW-1185">Reference proteome</keyword>
<dbReference type="Proteomes" id="UP000253729">
    <property type="component" value="Unassembled WGS sequence"/>
</dbReference>
<evidence type="ECO:0000313" key="1">
    <source>
        <dbReference type="EMBL" id="RDH30413.1"/>
    </source>
</evidence>
<reference evidence="1 2" key="1">
    <citation type="submission" date="2018-07" db="EMBL/GenBank/DDBJ databases">
        <title>The genomes of Aspergillus section Nigri reveals drivers in fungal speciation.</title>
        <authorList>
            <consortium name="DOE Joint Genome Institute"/>
            <person name="Vesth T.C."/>
            <person name="Nybo J."/>
            <person name="Theobald S."/>
            <person name="Brandl J."/>
            <person name="Frisvad J.C."/>
            <person name="Nielsen K.F."/>
            <person name="Lyhne E.K."/>
            <person name="Kogle M.E."/>
            <person name="Kuo A."/>
            <person name="Riley R."/>
            <person name="Clum A."/>
            <person name="Nolan M."/>
            <person name="Lipzen A."/>
            <person name="Salamov A."/>
            <person name="Henrissat B."/>
            <person name="Wiebenga A."/>
            <person name="De vries R.P."/>
            <person name="Grigoriev I.V."/>
            <person name="Mortensen U.H."/>
            <person name="Andersen M.R."/>
            <person name="Baker S.E."/>
        </authorList>
    </citation>
    <scope>NUCLEOTIDE SEQUENCE [LARGE SCALE GENOMIC DNA]</scope>
    <source>
        <strain evidence="1 2">CBS 139.54b</strain>
    </source>
</reference>
<dbReference type="GeneID" id="38135647"/>
<dbReference type="EMBL" id="KZ852061">
    <property type="protein sequence ID" value="RDH30413.1"/>
    <property type="molecule type" value="Genomic_DNA"/>
</dbReference>
<organism evidence="1 2">
    <name type="scientific">Aspergillus welwitschiae</name>
    <dbReference type="NCBI Taxonomy" id="1341132"/>
    <lineage>
        <taxon>Eukaryota</taxon>
        <taxon>Fungi</taxon>
        <taxon>Dikarya</taxon>
        <taxon>Ascomycota</taxon>
        <taxon>Pezizomycotina</taxon>
        <taxon>Eurotiomycetes</taxon>
        <taxon>Eurotiomycetidae</taxon>
        <taxon>Eurotiales</taxon>
        <taxon>Aspergillaceae</taxon>
        <taxon>Aspergillus</taxon>
        <taxon>Aspergillus subgen. Circumdati</taxon>
    </lineage>
</organism>
<name>A0A3F3PU30_9EURO</name>
<proteinExistence type="predicted"/>
<protein>
    <submittedName>
        <fullName evidence="1">Uncharacterized protein</fullName>
    </submittedName>
</protein>